<dbReference type="InterPro" id="IPR033116">
    <property type="entry name" value="TRYPSIN_SER"/>
</dbReference>
<dbReference type="CDD" id="cd00190">
    <property type="entry name" value="Tryp_SPc"/>
    <property type="match status" value="1"/>
</dbReference>
<dbReference type="Proteomes" id="UP000820818">
    <property type="component" value="Linkage Group LG8"/>
</dbReference>
<dbReference type="InterPro" id="IPR018114">
    <property type="entry name" value="TRYPSIN_HIS"/>
</dbReference>
<evidence type="ECO:0000256" key="9">
    <source>
        <dbReference type="ARBA" id="ARBA00066707"/>
    </source>
</evidence>
<evidence type="ECO:0000256" key="7">
    <source>
        <dbReference type="ARBA" id="ARBA00023157"/>
    </source>
</evidence>
<dbReference type="PANTHER" id="PTHR24252">
    <property type="entry name" value="ACROSIN-RELATED"/>
    <property type="match status" value="1"/>
</dbReference>
<evidence type="ECO:0000313" key="14">
    <source>
        <dbReference type="Proteomes" id="UP000820818"/>
    </source>
</evidence>
<dbReference type="AlphaFoldDB" id="A0AAD5KLI5"/>
<evidence type="ECO:0000256" key="5">
    <source>
        <dbReference type="ARBA" id="ARBA00022820"/>
    </source>
</evidence>
<evidence type="ECO:0000313" key="13">
    <source>
        <dbReference type="EMBL" id="KAI9554694.1"/>
    </source>
</evidence>
<dbReference type="SMART" id="SM00020">
    <property type="entry name" value="Tryp_SPc"/>
    <property type="match status" value="1"/>
</dbReference>
<dbReference type="PROSITE" id="PS50240">
    <property type="entry name" value="TRYPSIN_DOM"/>
    <property type="match status" value="1"/>
</dbReference>
<dbReference type="FunFam" id="2.40.10.10:FF:000120">
    <property type="entry name" value="Putative serine protease"/>
    <property type="match status" value="1"/>
</dbReference>
<dbReference type="Gene3D" id="2.40.10.10">
    <property type="entry name" value="Trypsin-like serine proteases"/>
    <property type="match status" value="1"/>
</dbReference>
<accession>A0AAD5KLI5</accession>
<proteinExistence type="predicted"/>
<dbReference type="Pfam" id="PF00089">
    <property type="entry name" value="Trypsin"/>
    <property type="match status" value="1"/>
</dbReference>
<dbReference type="PROSITE" id="PS00135">
    <property type="entry name" value="TRYPSIN_SER"/>
    <property type="match status" value="1"/>
</dbReference>
<feature type="signal peptide" evidence="11">
    <location>
        <begin position="1"/>
        <end position="19"/>
    </location>
</feature>
<comment type="catalytic activity">
    <reaction evidence="8">
        <text>Selective cleavage of 103-Arg-|-Ser-104 and 124-Ile-|-Ile-125 bonds in Limulus clotting factor B to form activated factor B. Cleavage of -Pro-Arg-|-Xaa- bonds in synthetic substrates.</text>
        <dbReference type="EC" id="3.4.21.84"/>
    </reaction>
</comment>
<comment type="caution">
    <text evidence="13">The sequence shown here is derived from an EMBL/GenBank/DDBJ whole genome shotgun (WGS) entry which is preliminary data.</text>
</comment>
<dbReference type="InterPro" id="IPR009003">
    <property type="entry name" value="Peptidase_S1_PA"/>
</dbReference>
<gene>
    <name evidence="13" type="ORF">GHT06_019970</name>
</gene>
<reference evidence="13 14" key="1">
    <citation type="submission" date="2022-05" db="EMBL/GenBank/DDBJ databases">
        <title>A multi-omics perspective on studying reproductive biology in Daphnia sinensis.</title>
        <authorList>
            <person name="Jia J."/>
        </authorList>
    </citation>
    <scope>NUCLEOTIDE SEQUENCE [LARGE SCALE GENOMIC DNA]</scope>
    <source>
        <strain evidence="13 14">WSL</strain>
    </source>
</reference>
<dbReference type="PROSITE" id="PS00134">
    <property type="entry name" value="TRYPSIN_HIS"/>
    <property type="match status" value="1"/>
</dbReference>
<keyword evidence="3 11" id="KW-0732">Signal</keyword>
<dbReference type="GO" id="GO:0042381">
    <property type="term" value="P:hemolymph coagulation"/>
    <property type="evidence" value="ECO:0007669"/>
    <property type="project" value="UniProtKB-KW"/>
</dbReference>
<protein>
    <recommendedName>
        <fullName evidence="9">limulus clotting factor C</fullName>
        <ecNumber evidence="9">3.4.21.84</ecNumber>
    </recommendedName>
</protein>
<keyword evidence="14" id="KW-1185">Reference proteome</keyword>
<evidence type="ECO:0000256" key="3">
    <source>
        <dbReference type="ARBA" id="ARBA00022729"/>
    </source>
</evidence>
<dbReference type="InterPro" id="IPR043504">
    <property type="entry name" value="Peptidase_S1_PA_chymotrypsin"/>
</dbReference>
<keyword evidence="6 10" id="KW-0720">Serine protease</keyword>
<evidence type="ECO:0000256" key="11">
    <source>
        <dbReference type="SAM" id="SignalP"/>
    </source>
</evidence>
<dbReference type="InterPro" id="IPR001314">
    <property type="entry name" value="Peptidase_S1A"/>
</dbReference>
<organism evidence="13 14">
    <name type="scientific">Daphnia sinensis</name>
    <dbReference type="NCBI Taxonomy" id="1820382"/>
    <lineage>
        <taxon>Eukaryota</taxon>
        <taxon>Metazoa</taxon>
        <taxon>Ecdysozoa</taxon>
        <taxon>Arthropoda</taxon>
        <taxon>Crustacea</taxon>
        <taxon>Branchiopoda</taxon>
        <taxon>Diplostraca</taxon>
        <taxon>Cladocera</taxon>
        <taxon>Anomopoda</taxon>
        <taxon>Daphniidae</taxon>
        <taxon>Daphnia</taxon>
        <taxon>Daphnia similis group</taxon>
    </lineage>
</organism>
<dbReference type="PANTHER" id="PTHR24252:SF7">
    <property type="entry name" value="HYALIN"/>
    <property type="match status" value="1"/>
</dbReference>
<evidence type="ECO:0000256" key="1">
    <source>
        <dbReference type="ARBA" id="ARBA00022659"/>
    </source>
</evidence>
<evidence type="ECO:0000256" key="8">
    <source>
        <dbReference type="ARBA" id="ARBA00052079"/>
    </source>
</evidence>
<evidence type="ECO:0000256" key="6">
    <source>
        <dbReference type="ARBA" id="ARBA00022825"/>
    </source>
</evidence>
<dbReference type="EMBL" id="WJBH02000008">
    <property type="protein sequence ID" value="KAI9554694.1"/>
    <property type="molecule type" value="Genomic_DNA"/>
</dbReference>
<dbReference type="SUPFAM" id="SSF50494">
    <property type="entry name" value="Trypsin-like serine proteases"/>
    <property type="match status" value="1"/>
</dbReference>
<dbReference type="GO" id="GO:0006508">
    <property type="term" value="P:proteolysis"/>
    <property type="evidence" value="ECO:0007669"/>
    <property type="project" value="UniProtKB-KW"/>
</dbReference>
<name>A0AAD5KLI5_9CRUS</name>
<dbReference type="EC" id="3.4.21.84" evidence="9"/>
<keyword evidence="5" id="KW-0353">Hemolymph clotting</keyword>
<evidence type="ECO:0000256" key="10">
    <source>
        <dbReference type="RuleBase" id="RU363034"/>
    </source>
</evidence>
<keyword evidence="1" id="KW-0768">Sushi</keyword>
<feature type="chain" id="PRO_5042077148" description="limulus clotting factor C" evidence="11">
    <location>
        <begin position="20"/>
        <end position="430"/>
    </location>
</feature>
<dbReference type="InterPro" id="IPR001254">
    <property type="entry name" value="Trypsin_dom"/>
</dbReference>
<evidence type="ECO:0000256" key="2">
    <source>
        <dbReference type="ARBA" id="ARBA00022670"/>
    </source>
</evidence>
<keyword evidence="4 10" id="KW-0378">Hydrolase</keyword>
<dbReference type="GO" id="GO:0004252">
    <property type="term" value="F:serine-type endopeptidase activity"/>
    <property type="evidence" value="ECO:0007669"/>
    <property type="project" value="InterPro"/>
</dbReference>
<keyword evidence="7" id="KW-1015">Disulfide bond</keyword>
<feature type="domain" description="Peptidase S1" evidence="12">
    <location>
        <begin position="191"/>
        <end position="430"/>
    </location>
</feature>
<sequence>MGALSLLAAMLTLLRFSHASSLYQTQQNTDVIKEDVHLPFRPYPYYTQVNNFDDAEMQNTTIMMDERSCYTTEGRFGSCMSLRSCYPTSILNNLETWSVIIRIPCSYLVEGGKQIHGICCPKLVQITPLVIEPYPAILNPLVTVNVAPILSAETTISPSSPLMEKQMAVESKQISCGAGPAKILSFEEDRIVGGTDAVKNSWPYAVLLKFSGRFFCGGTLISPNRVLTAAHCVDFFWPWDYLRVTVELGVHVLRPTSDALVSRRVFKVLSHRNFNPYFLVNDIAILVLKFPVNYVTEISPVCLPAPGTTDTYVGEEAAIIGWGSLQDQYGPLPEVLQQATIKIVSNAECQASYNSMGVTIEDSMICATAPGTSSCYGDSGGALLIKSSSTARWTEVGIVSFGSVACASPDYPAVYTRVTSFSSWISQRIM</sequence>
<keyword evidence="2 10" id="KW-0645">Protease</keyword>
<evidence type="ECO:0000259" key="12">
    <source>
        <dbReference type="PROSITE" id="PS50240"/>
    </source>
</evidence>
<dbReference type="PRINTS" id="PR00722">
    <property type="entry name" value="CHYMOTRYPSIN"/>
</dbReference>
<evidence type="ECO:0000256" key="4">
    <source>
        <dbReference type="ARBA" id="ARBA00022801"/>
    </source>
</evidence>